<evidence type="ECO:0000313" key="2">
    <source>
        <dbReference type="Proteomes" id="UP001499895"/>
    </source>
</evidence>
<accession>A0ABP3J612</accession>
<dbReference type="InterPro" id="IPR008949">
    <property type="entry name" value="Isoprenoid_synthase_dom_sf"/>
</dbReference>
<dbReference type="Proteomes" id="UP001499895">
    <property type="component" value="Unassembled WGS sequence"/>
</dbReference>
<reference evidence="2" key="1">
    <citation type="journal article" date="2019" name="Int. J. Syst. Evol. Microbiol.">
        <title>The Global Catalogue of Microorganisms (GCM) 10K type strain sequencing project: providing services to taxonomists for standard genome sequencing and annotation.</title>
        <authorList>
            <consortium name="The Broad Institute Genomics Platform"/>
            <consortium name="The Broad Institute Genome Sequencing Center for Infectious Disease"/>
            <person name="Wu L."/>
            <person name="Ma J."/>
        </authorList>
    </citation>
    <scope>NUCLEOTIDE SEQUENCE [LARGE SCALE GENOMIC DNA]</scope>
    <source>
        <strain evidence="2">JCM 10649</strain>
    </source>
</reference>
<dbReference type="EMBL" id="BAAAHB010000001">
    <property type="protein sequence ID" value="GAA0443369.1"/>
    <property type="molecule type" value="Genomic_DNA"/>
</dbReference>
<evidence type="ECO:0000313" key="1">
    <source>
        <dbReference type="EMBL" id="GAA0443369.1"/>
    </source>
</evidence>
<proteinExistence type="predicted"/>
<gene>
    <name evidence="1" type="ORF">GCM10009544_02730</name>
</gene>
<dbReference type="Gene3D" id="1.10.600.10">
    <property type="entry name" value="Farnesyl Diphosphate Synthase"/>
    <property type="match status" value="1"/>
</dbReference>
<keyword evidence="2" id="KW-1185">Reference proteome</keyword>
<protein>
    <recommendedName>
        <fullName evidence="3">Terpene synthase</fullName>
    </recommendedName>
</protein>
<dbReference type="SUPFAM" id="SSF48576">
    <property type="entry name" value="Terpenoid synthases"/>
    <property type="match status" value="1"/>
</dbReference>
<name>A0ABP3J612_9ACTN</name>
<dbReference type="RefSeq" id="WP_344084058.1">
    <property type="nucleotide sequence ID" value="NZ_BAAAHB010000001.1"/>
</dbReference>
<comment type="caution">
    <text evidence="1">The sequence shown here is derived from an EMBL/GenBank/DDBJ whole genome shotgun (WGS) entry which is preliminary data.</text>
</comment>
<dbReference type="Pfam" id="PF19086">
    <property type="entry name" value="Terpene_syn_C_2"/>
    <property type="match status" value="1"/>
</dbReference>
<sequence length="349" mass="39656">MTAHTDSWPVVELPFPLRRNPHADRVRPRTRQWAIDMGMLPTSAACRWWDHVDLTALEAWCFPDAPADRLLLIDKWLSLGIMFDDQFDSTSLGRRLDVTCRVLNHMMTAIEHPPSEPVTARHPFSRAMADLLADFARLMSPVWLRRHRHHLTLWWGGVIQATAHRARSGPPLPFTERLKVRRLTVGMHAYGDLFEAACDWEIPPAVFALPEIQCIRRIITDITVFLNDLYSVERERVDGNDDNVLLAWEAEGHSPHTARTAAADRITKLAEEFTTLSRALPQLAESADLTMSDRTGLRHWADTCALYLAGAGYSQAIIPRYTDTTSHLAHDHRLDRALQVPSTEHPPGR</sequence>
<organism evidence="1 2">
    <name type="scientific">Streptomyces stramineus</name>
    <dbReference type="NCBI Taxonomy" id="173861"/>
    <lineage>
        <taxon>Bacteria</taxon>
        <taxon>Bacillati</taxon>
        <taxon>Actinomycetota</taxon>
        <taxon>Actinomycetes</taxon>
        <taxon>Kitasatosporales</taxon>
        <taxon>Streptomycetaceae</taxon>
        <taxon>Streptomyces</taxon>
    </lineage>
</organism>
<evidence type="ECO:0008006" key="3">
    <source>
        <dbReference type="Google" id="ProtNLM"/>
    </source>
</evidence>